<dbReference type="GO" id="GO:0006644">
    <property type="term" value="P:phospholipid metabolic process"/>
    <property type="evidence" value="ECO:0007669"/>
    <property type="project" value="InterPro"/>
</dbReference>
<organism evidence="8 9">
    <name type="scientific">Acrodontium crateriforme</name>
    <dbReference type="NCBI Taxonomy" id="150365"/>
    <lineage>
        <taxon>Eukaryota</taxon>
        <taxon>Fungi</taxon>
        <taxon>Dikarya</taxon>
        <taxon>Ascomycota</taxon>
        <taxon>Pezizomycotina</taxon>
        <taxon>Dothideomycetes</taxon>
        <taxon>Dothideomycetidae</taxon>
        <taxon>Mycosphaerellales</taxon>
        <taxon>Teratosphaeriaceae</taxon>
        <taxon>Acrodontium</taxon>
    </lineage>
</organism>
<comment type="subcellular location">
    <subcellularLocation>
        <location evidence="1">Membrane</location>
        <topology evidence="1">Multi-pass membrane protein</topology>
    </subcellularLocation>
</comment>
<name>A0AAQ3M162_9PEZI</name>
<reference evidence="8 9" key="1">
    <citation type="submission" date="2023-11" db="EMBL/GenBank/DDBJ databases">
        <title>An acidophilic fungus is an integral part of prey digestion in a carnivorous sundew plant.</title>
        <authorList>
            <person name="Tsai I.J."/>
        </authorList>
    </citation>
    <scope>NUCLEOTIDE SEQUENCE [LARGE SCALE GENOMIC DNA]</scope>
    <source>
        <strain evidence="8">169a</strain>
    </source>
</reference>
<keyword evidence="3 6" id="KW-0812">Transmembrane</keyword>
<keyword evidence="9" id="KW-1185">Reference proteome</keyword>
<evidence type="ECO:0000256" key="6">
    <source>
        <dbReference type="SAM" id="Phobius"/>
    </source>
</evidence>
<feature type="transmembrane region" description="Helical" evidence="6">
    <location>
        <begin position="60"/>
        <end position="82"/>
    </location>
</feature>
<evidence type="ECO:0000313" key="8">
    <source>
        <dbReference type="EMBL" id="WPG99634.1"/>
    </source>
</evidence>
<evidence type="ECO:0000256" key="4">
    <source>
        <dbReference type="ARBA" id="ARBA00022989"/>
    </source>
</evidence>
<gene>
    <name evidence="8" type="ORF">R9X50_00245200</name>
</gene>
<feature type="transmembrane region" description="Helical" evidence="6">
    <location>
        <begin position="287"/>
        <end position="307"/>
    </location>
</feature>
<dbReference type="AlphaFoldDB" id="A0AAQ3M162"/>
<feature type="transmembrane region" description="Helical" evidence="6">
    <location>
        <begin position="313"/>
        <end position="335"/>
    </location>
</feature>
<dbReference type="GO" id="GO:0016020">
    <property type="term" value="C:membrane"/>
    <property type="evidence" value="ECO:0007669"/>
    <property type="project" value="UniProtKB-SubCell"/>
</dbReference>
<dbReference type="PANTHER" id="PTHR10165:SF154">
    <property type="entry name" value="PAP2 DOMAIN PROTEIN (AFU_ORTHOLOGUE AFUA_1G09730)"/>
    <property type="match status" value="1"/>
</dbReference>
<keyword evidence="4 6" id="KW-1133">Transmembrane helix</keyword>
<dbReference type="EMBL" id="CP138582">
    <property type="protein sequence ID" value="WPG99634.1"/>
    <property type="molecule type" value="Genomic_DNA"/>
</dbReference>
<dbReference type="Proteomes" id="UP001303373">
    <property type="component" value="Chromosome 3"/>
</dbReference>
<dbReference type="GO" id="GO:0008195">
    <property type="term" value="F:phosphatidate phosphatase activity"/>
    <property type="evidence" value="ECO:0007669"/>
    <property type="project" value="TreeGrafter"/>
</dbReference>
<dbReference type="PANTHER" id="PTHR10165">
    <property type="entry name" value="LIPID PHOSPHATE PHOSPHATASE"/>
    <property type="match status" value="1"/>
</dbReference>
<feature type="transmembrane region" description="Helical" evidence="6">
    <location>
        <begin position="12"/>
        <end position="34"/>
    </location>
</feature>
<comment type="similarity">
    <text evidence="2">Belongs to the PA-phosphatase related phosphoesterase family.</text>
</comment>
<protein>
    <recommendedName>
        <fullName evidence="7">Phosphatidic acid phosphatase type 2/haloperoxidase domain-containing protein</fullName>
    </recommendedName>
</protein>
<accession>A0AAQ3M162</accession>
<evidence type="ECO:0000256" key="3">
    <source>
        <dbReference type="ARBA" id="ARBA00022692"/>
    </source>
</evidence>
<dbReference type="InterPro" id="IPR036938">
    <property type="entry name" value="PAP2/HPO_sf"/>
</dbReference>
<evidence type="ECO:0000313" key="9">
    <source>
        <dbReference type="Proteomes" id="UP001303373"/>
    </source>
</evidence>
<feature type="domain" description="Phosphatidic acid phosphatase type 2/haloperoxidase" evidence="7">
    <location>
        <begin position="109"/>
        <end position="211"/>
    </location>
</feature>
<keyword evidence="5 6" id="KW-0472">Membrane</keyword>
<evidence type="ECO:0000256" key="2">
    <source>
        <dbReference type="ARBA" id="ARBA00008816"/>
    </source>
</evidence>
<dbReference type="GO" id="GO:0046839">
    <property type="term" value="P:phospholipid dephosphorylation"/>
    <property type="evidence" value="ECO:0007669"/>
    <property type="project" value="TreeGrafter"/>
</dbReference>
<evidence type="ECO:0000259" key="7">
    <source>
        <dbReference type="Pfam" id="PF01569"/>
    </source>
</evidence>
<dbReference type="InterPro" id="IPR043216">
    <property type="entry name" value="PAP-like"/>
</dbReference>
<dbReference type="Gene3D" id="1.20.144.10">
    <property type="entry name" value="Phosphatidic acid phosphatase type 2/haloperoxidase"/>
    <property type="match status" value="1"/>
</dbReference>
<dbReference type="Pfam" id="PF01569">
    <property type="entry name" value="PAP2"/>
    <property type="match status" value="2"/>
</dbReference>
<evidence type="ECO:0000256" key="5">
    <source>
        <dbReference type="ARBA" id="ARBA00023136"/>
    </source>
</evidence>
<feature type="domain" description="Phosphatidic acid phosphatase type 2/haloperoxidase" evidence="7">
    <location>
        <begin position="288"/>
        <end position="336"/>
    </location>
</feature>
<evidence type="ECO:0000256" key="1">
    <source>
        <dbReference type="ARBA" id="ARBA00004141"/>
    </source>
</evidence>
<proteinExistence type="inferred from homology"/>
<dbReference type="SUPFAM" id="SSF48317">
    <property type="entry name" value="Acid phosphatase/Vanadium-dependent haloperoxidase"/>
    <property type="match status" value="1"/>
</dbReference>
<dbReference type="InterPro" id="IPR000326">
    <property type="entry name" value="PAP2/HPO"/>
</dbReference>
<sequence length="385" mass="42146">MAIAMPSVRLVISYVLDWIVIIVIAAIGGAINFVQPYMRPFSLLNLDISYPMVTESVSTVTLILVSLVAPAVVIALVVLVLVPGPGVVRSSTRSQIIRLKLWEFEKGWAGLALSLATAFFLTQGMKNLFGKPRPSMIARCQPDLSDVAAHVIGGYGQDISARWTLVSASICAQADKNILHDAFRSFPSGHSSFSWSGLLYLSLFLCSKFQISIPYLPIQTPPSTTALSDSNPEGHELLQMHRNGERNEENGNKRSIESNAPNTALLTIKDSAHPLDVRNGAASPPNYLIIPAFVPVAAAIFICSTRYAEFYHFGFDIISGSLIGILTASFSFRWYHLPLNRGQGWAWGARSRERAFGICVGTSGYVGNEGWERTRKRTDIEVGRT</sequence>